<dbReference type="InterPro" id="IPR055342">
    <property type="entry name" value="MreC_beta-barrel_core"/>
</dbReference>
<dbReference type="GO" id="GO:0008360">
    <property type="term" value="P:regulation of cell shape"/>
    <property type="evidence" value="ECO:0007669"/>
    <property type="project" value="UniProtKB-KW"/>
</dbReference>
<dbReference type="Proteomes" id="UP000235723">
    <property type="component" value="Unassembled WGS sequence"/>
</dbReference>
<dbReference type="AlphaFoldDB" id="A0A233VLY4"/>
<dbReference type="EMBL" id="PNHD01000012">
    <property type="protein sequence ID" value="PMC59573.1"/>
    <property type="molecule type" value="Genomic_DNA"/>
</dbReference>
<evidence type="ECO:0000256" key="3">
    <source>
        <dbReference type="ARBA" id="ARBA00022960"/>
    </source>
</evidence>
<evidence type="ECO:0000313" key="13">
    <source>
        <dbReference type="Proteomes" id="UP000235723"/>
    </source>
</evidence>
<dbReference type="InterPro" id="IPR042177">
    <property type="entry name" value="Cell/Rod_1"/>
</dbReference>
<dbReference type="Gene3D" id="2.40.10.340">
    <property type="entry name" value="Rod shape-determining protein MreC, domain 1"/>
    <property type="match status" value="1"/>
</dbReference>
<evidence type="ECO:0000256" key="1">
    <source>
        <dbReference type="ARBA" id="ARBA00009369"/>
    </source>
</evidence>
<sequence>MAKFGYNKKLRKRLFFFFVTLILILTIAISNSNKEYMSIGENAIGTVISPVNKVFYVIGSKFKESFNYVFGTKKMREDNQKLIVENAKLKKNVDNLNKVIGDKRYLQEEYELLSKDRTIKTKAFITGKDPGNIFTRFSIDKGSMDKIKKGDIVIEAVSSNDGIEKGLVGVVTEVGLNHSKVDTIMNSGNNVGFRLAKSEDVGILNEKEKDILKGYMYDSNADVKVGDIITTSGLGGVYPRDIKIGEVTEVIKTKDNFTKIIKCKSQINFNNMYRVLIVDGQGVN</sequence>
<dbReference type="InterPro" id="IPR042175">
    <property type="entry name" value="Cell/Rod_MreC_2"/>
</dbReference>
<evidence type="ECO:0000313" key="11">
    <source>
        <dbReference type="Proteomes" id="UP000215413"/>
    </source>
</evidence>
<dbReference type="InterPro" id="IPR007221">
    <property type="entry name" value="MreC"/>
</dbReference>
<dbReference type="RefSeq" id="WP_094205322.1">
    <property type="nucleotide sequence ID" value="NZ_CAUPKI010000003.1"/>
</dbReference>
<dbReference type="Pfam" id="PF04085">
    <property type="entry name" value="MreC"/>
    <property type="match status" value="1"/>
</dbReference>
<evidence type="ECO:0000256" key="4">
    <source>
        <dbReference type="ARBA" id="ARBA00032089"/>
    </source>
</evidence>
<organism evidence="9 12">
    <name type="scientific">Finegoldia magna</name>
    <name type="common">Peptostreptococcus magnus</name>
    <dbReference type="NCBI Taxonomy" id="1260"/>
    <lineage>
        <taxon>Bacteria</taxon>
        <taxon>Bacillati</taxon>
        <taxon>Bacillota</taxon>
        <taxon>Tissierellia</taxon>
        <taxon>Tissierellales</taxon>
        <taxon>Peptoniphilaceae</taxon>
        <taxon>Finegoldia</taxon>
    </lineage>
</organism>
<evidence type="ECO:0000259" key="7">
    <source>
        <dbReference type="Pfam" id="PF04085"/>
    </source>
</evidence>
<dbReference type="Proteomes" id="UP000215413">
    <property type="component" value="Unassembled WGS sequence"/>
</dbReference>
<reference evidence="10 13" key="3">
    <citation type="submission" date="2017-09" db="EMBL/GenBank/DDBJ databases">
        <title>Bacterial strain isolated from the female urinary microbiota.</title>
        <authorList>
            <person name="Thomas-White K."/>
            <person name="Kumar N."/>
            <person name="Forster S."/>
            <person name="Putonti C."/>
            <person name="Lawley T."/>
            <person name="Wolfe A.J."/>
        </authorList>
    </citation>
    <scope>NUCLEOTIDE SEQUENCE [LARGE SCALE GENOMIC DNA]</scope>
    <source>
        <strain evidence="10 13">UMB0115</strain>
    </source>
</reference>
<evidence type="ECO:0000313" key="12">
    <source>
        <dbReference type="Proteomes" id="UP000215546"/>
    </source>
</evidence>
<dbReference type="PANTHER" id="PTHR34138:SF1">
    <property type="entry name" value="CELL SHAPE-DETERMINING PROTEIN MREC"/>
    <property type="match status" value="1"/>
</dbReference>
<dbReference type="EMBL" id="NDYC01000010">
    <property type="protein sequence ID" value="OXZ28471.1"/>
    <property type="molecule type" value="Genomic_DNA"/>
</dbReference>
<gene>
    <name evidence="10" type="primary">mreC</name>
    <name evidence="8" type="ORF">B9N49_02110</name>
    <name evidence="9" type="ORF">B9N55_03445</name>
    <name evidence="10" type="ORF">CJ208_07850</name>
</gene>
<dbReference type="Proteomes" id="UP000215546">
    <property type="component" value="Unassembled WGS sequence"/>
</dbReference>
<dbReference type="Gene3D" id="2.40.10.350">
    <property type="entry name" value="Rod shape-determining protein MreC, domain 2"/>
    <property type="match status" value="1"/>
</dbReference>
<comment type="function">
    <text evidence="5">Involved in formation and maintenance of cell shape.</text>
</comment>
<dbReference type="EMBL" id="NDYE01000006">
    <property type="protein sequence ID" value="OXZ33436.1"/>
    <property type="molecule type" value="Genomic_DNA"/>
</dbReference>
<evidence type="ECO:0000313" key="10">
    <source>
        <dbReference type="EMBL" id="PMC59573.1"/>
    </source>
</evidence>
<dbReference type="PANTHER" id="PTHR34138">
    <property type="entry name" value="CELL SHAPE-DETERMINING PROTEIN MREC"/>
    <property type="match status" value="1"/>
</dbReference>
<proteinExistence type="inferred from homology"/>
<protein>
    <recommendedName>
        <fullName evidence="2 5">Cell shape-determining protein MreC</fullName>
    </recommendedName>
    <alternativeName>
        <fullName evidence="4 5">Cell shape protein MreC</fullName>
    </alternativeName>
</protein>
<reference evidence="9" key="1">
    <citation type="journal article" date="2017" name="J. Clin. Microbiol.">
        <title>Finegoldia magna Isolated from Orthopedic Joint Implant-Associated Infections.</title>
        <authorList>
            <person name="Soderquist B."/>
            <person name="Bjorklund S."/>
            <person name="Hellmark B."/>
            <person name="Jensen A."/>
            <person name="Bruggemann H."/>
        </authorList>
    </citation>
    <scope>NUCLEOTIDE SEQUENCE</scope>
    <source>
        <strain evidence="9">12T273</strain>
        <strain evidence="8">CCUG 54800</strain>
    </source>
</reference>
<evidence type="ECO:0000256" key="2">
    <source>
        <dbReference type="ARBA" id="ARBA00013855"/>
    </source>
</evidence>
<evidence type="ECO:0000313" key="9">
    <source>
        <dbReference type="EMBL" id="OXZ33436.1"/>
    </source>
</evidence>
<feature type="coiled-coil region" evidence="6">
    <location>
        <begin position="72"/>
        <end position="99"/>
    </location>
</feature>
<feature type="domain" description="Rod shape-determining protein MreC beta-barrel core" evidence="7">
    <location>
        <begin position="125"/>
        <end position="278"/>
    </location>
</feature>
<evidence type="ECO:0000256" key="6">
    <source>
        <dbReference type="SAM" id="Coils"/>
    </source>
</evidence>
<dbReference type="GO" id="GO:0005886">
    <property type="term" value="C:plasma membrane"/>
    <property type="evidence" value="ECO:0007669"/>
    <property type="project" value="TreeGrafter"/>
</dbReference>
<keyword evidence="3 5" id="KW-0133">Cell shape</keyword>
<keyword evidence="6" id="KW-0175">Coiled coil</keyword>
<accession>A0A233VLY4</accession>
<evidence type="ECO:0000256" key="5">
    <source>
        <dbReference type="PIRNR" id="PIRNR038471"/>
    </source>
</evidence>
<comment type="caution">
    <text evidence="9">The sequence shown here is derived from an EMBL/GenBank/DDBJ whole genome shotgun (WGS) entry which is preliminary data.</text>
</comment>
<comment type="similarity">
    <text evidence="1 5">Belongs to the MreC family.</text>
</comment>
<name>A0A233VLY4_FINMA</name>
<reference evidence="11 12" key="2">
    <citation type="submission" date="2017-04" db="EMBL/GenBank/DDBJ databases">
        <title>Finegoldia magna isolated from orthopedic joint implant-associated infections.</title>
        <authorList>
            <person name="Bjorklund S."/>
            <person name="Bruggemann H."/>
            <person name="Jensen A."/>
            <person name="Hellmark B."/>
            <person name="Soderquist B."/>
        </authorList>
    </citation>
    <scope>NUCLEOTIDE SEQUENCE [LARGE SCALE GENOMIC DNA]</scope>
    <source>
        <strain evidence="12">12T273</strain>
        <strain evidence="11">CCUG 54800</strain>
    </source>
</reference>
<dbReference type="PIRSF" id="PIRSF038471">
    <property type="entry name" value="MreC"/>
    <property type="match status" value="1"/>
</dbReference>
<dbReference type="NCBIfam" id="TIGR00219">
    <property type="entry name" value="mreC"/>
    <property type="match status" value="1"/>
</dbReference>
<evidence type="ECO:0000313" key="8">
    <source>
        <dbReference type="EMBL" id="OXZ28471.1"/>
    </source>
</evidence>